<evidence type="ECO:0000256" key="12">
    <source>
        <dbReference type="ARBA" id="ARBA00029354"/>
    </source>
</evidence>
<dbReference type="InterPro" id="IPR012337">
    <property type="entry name" value="RNaseH-like_sf"/>
</dbReference>
<dbReference type="Gene3D" id="3.30.420.10">
    <property type="entry name" value="Ribonuclease H-like superfamily/Ribonuclease H"/>
    <property type="match status" value="1"/>
</dbReference>
<dbReference type="GO" id="GO:0000287">
    <property type="term" value="F:magnesium ion binding"/>
    <property type="evidence" value="ECO:0007669"/>
    <property type="project" value="UniProtKB-UniRule"/>
</dbReference>
<comment type="similarity">
    <text evidence="1 13">Belongs to the RuvC family.</text>
</comment>
<evidence type="ECO:0000256" key="10">
    <source>
        <dbReference type="ARBA" id="ARBA00023172"/>
    </source>
</evidence>
<comment type="function">
    <text evidence="13">The RuvA-RuvB-RuvC complex processes Holliday junction (HJ) DNA during genetic recombination and DNA repair. Endonuclease that resolves HJ intermediates. Cleaves cruciform DNA by making single-stranded nicks across the HJ at symmetrical positions within the homologous arms, yielding a 5'-phosphate and a 3'-hydroxyl group; requires a central core of homology in the junction. The consensus cleavage sequence is 5'-(A/T)TT(C/G)-3'. Cleavage occurs on the 3'-side of the TT dinucleotide at the point of strand exchange. HJ branch migration catalyzed by RuvA-RuvB allows RuvC to scan DNA until it finds its consensus sequence, where it cleaves and resolves the cruciform DNA.</text>
</comment>
<dbReference type="HAMAP" id="MF_00034">
    <property type="entry name" value="RuvC"/>
    <property type="match status" value="1"/>
</dbReference>
<dbReference type="InterPro" id="IPR002176">
    <property type="entry name" value="X-over_junc_endoDNase_RuvC"/>
</dbReference>
<dbReference type="AlphaFoldDB" id="A0A6L6YKZ3"/>
<dbReference type="Pfam" id="PF02075">
    <property type="entry name" value="RuvC"/>
    <property type="match status" value="1"/>
</dbReference>
<feature type="binding site" evidence="13">
    <location>
        <position position="15"/>
    </location>
    <ligand>
        <name>Mg(2+)</name>
        <dbReference type="ChEBI" id="CHEBI:18420"/>
        <label>1</label>
    </ligand>
</feature>
<feature type="active site" evidence="13">
    <location>
        <position position="146"/>
    </location>
</feature>
<evidence type="ECO:0000256" key="3">
    <source>
        <dbReference type="ARBA" id="ARBA00022722"/>
    </source>
</evidence>
<dbReference type="PROSITE" id="PS01321">
    <property type="entry name" value="RUVC"/>
    <property type="match status" value="1"/>
</dbReference>
<comment type="cofactor">
    <cofactor evidence="13">
        <name>Mg(2+)</name>
        <dbReference type="ChEBI" id="CHEBI:18420"/>
    </cofactor>
    <text evidence="13">Binds 2 Mg(2+) ion per subunit.</text>
</comment>
<dbReference type="NCBIfam" id="TIGR00228">
    <property type="entry name" value="ruvC"/>
    <property type="match status" value="1"/>
</dbReference>
<dbReference type="PANTHER" id="PTHR30194:SF3">
    <property type="entry name" value="CROSSOVER JUNCTION ENDODEOXYRIBONUCLEASE RUVC"/>
    <property type="match status" value="1"/>
</dbReference>
<keyword evidence="17" id="KW-1185">Reference proteome</keyword>
<dbReference type="Proteomes" id="UP000472580">
    <property type="component" value="Unassembled WGS sequence"/>
</dbReference>
<dbReference type="EC" id="3.1.21.10" evidence="13 14"/>
<keyword evidence="6 13" id="KW-0227">DNA damage</keyword>
<dbReference type="PRINTS" id="PR00696">
    <property type="entry name" value="RSOLVASERUVC"/>
</dbReference>
<dbReference type="SUPFAM" id="SSF53098">
    <property type="entry name" value="Ribonuclease H-like"/>
    <property type="match status" value="1"/>
</dbReference>
<evidence type="ECO:0000313" key="17">
    <source>
        <dbReference type="Proteomes" id="UP000472580"/>
    </source>
</evidence>
<dbReference type="GO" id="GO:0048476">
    <property type="term" value="C:Holliday junction resolvase complex"/>
    <property type="evidence" value="ECO:0007669"/>
    <property type="project" value="UniProtKB-UniRule"/>
</dbReference>
<keyword evidence="4 13" id="KW-0479">Metal-binding</keyword>
<evidence type="ECO:0000256" key="9">
    <source>
        <dbReference type="ARBA" id="ARBA00023125"/>
    </source>
</evidence>
<feature type="region of interest" description="Disordered" evidence="15">
    <location>
        <begin position="173"/>
        <end position="204"/>
    </location>
</feature>
<feature type="compositionally biased region" description="Low complexity" evidence="15">
    <location>
        <begin position="175"/>
        <end position="185"/>
    </location>
</feature>
<keyword evidence="2 13" id="KW-0963">Cytoplasm</keyword>
<keyword evidence="8 13" id="KW-0460">Magnesium</keyword>
<keyword evidence="3 13" id="KW-0540">Nuclease</keyword>
<dbReference type="InterPro" id="IPR036397">
    <property type="entry name" value="RNaseH_sf"/>
</dbReference>
<comment type="catalytic activity">
    <reaction evidence="12 13">
        <text>Endonucleolytic cleavage at a junction such as a reciprocal single-stranded crossover between two homologous DNA duplexes (Holliday junction).</text>
        <dbReference type="EC" id="3.1.21.10"/>
    </reaction>
</comment>
<feature type="binding site" evidence="13">
    <location>
        <position position="74"/>
    </location>
    <ligand>
        <name>Mg(2+)</name>
        <dbReference type="ChEBI" id="CHEBI:18420"/>
        <label>2</label>
    </ligand>
</feature>
<proteinExistence type="inferred from homology"/>
<keyword evidence="5 13" id="KW-0255">Endonuclease</keyword>
<keyword evidence="9 13" id="KW-0238">DNA-binding</keyword>
<keyword evidence="11 13" id="KW-0234">DNA repair</keyword>
<organism evidence="16 17">
    <name type="scientific">Parasutterella muris</name>
    <dbReference type="NCBI Taxonomy" id="2565572"/>
    <lineage>
        <taxon>Bacteria</taxon>
        <taxon>Pseudomonadati</taxon>
        <taxon>Pseudomonadota</taxon>
        <taxon>Betaproteobacteria</taxon>
        <taxon>Burkholderiales</taxon>
        <taxon>Sutterellaceae</taxon>
        <taxon>Parasutterella</taxon>
    </lineage>
</organism>
<dbReference type="OrthoDB" id="9805499at2"/>
<accession>A0A6L6YKZ3</accession>
<dbReference type="CDD" id="cd16962">
    <property type="entry name" value="RuvC"/>
    <property type="match status" value="1"/>
</dbReference>
<keyword evidence="7 13" id="KW-0378">Hydrolase</keyword>
<keyword evidence="10 13" id="KW-0233">DNA recombination</keyword>
<evidence type="ECO:0000313" key="16">
    <source>
        <dbReference type="EMBL" id="MVX57378.1"/>
    </source>
</evidence>
<dbReference type="GO" id="GO:0008821">
    <property type="term" value="F:crossover junction DNA endonuclease activity"/>
    <property type="evidence" value="ECO:0007669"/>
    <property type="project" value="UniProtKB-UniRule"/>
</dbReference>
<reference evidence="16 17" key="1">
    <citation type="submission" date="2019-12" db="EMBL/GenBank/DDBJ databases">
        <title>Microbes associate with the intestines of laboratory mice.</title>
        <authorList>
            <person name="Navarre W."/>
            <person name="Wong E."/>
        </authorList>
    </citation>
    <scope>NUCLEOTIDE SEQUENCE [LARGE SCALE GENOMIC DNA]</scope>
    <source>
        <strain evidence="16 17">NM82_D38</strain>
    </source>
</reference>
<evidence type="ECO:0000256" key="4">
    <source>
        <dbReference type="ARBA" id="ARBA00022723"/>
    </source>
</evidence>
<protein>
    <recommendedName>
        <fullName evidence="13 14">Crossover junction endodeoxyribonuclease RuvC</fullName>
        <ecNumber evidence="13 14">3.1.21.10</ecNumber>
    </recommendedName>
    <alternativeName>
        <fullName evidence="13">Holliday junction nuclease RuvC</fullName>
    </alternativeName>
    <alternativeName>
        <fullName evidence="13">Holliday junction resolvase RuvC</fullName>
    </alternativeName>
</protein>
<evidence type="ECO:0000256" key="1">
    <source>
        <dbReference type="ARBA" id="ARBA00009518"/>
    </source>
</evidence>
<evidence type="ECO:0000256" key="14">
    <source>
        <dbReference type="NCBIfam" id="TIGR00228"/>
    </source>
</evidence>
<dbReference type="RefSeq" id="WP_160335803.1">
    <property type="nucleotide sequence ID" value="NZ_CALPCR010000025.1"/>
</dbReference>
<sequence>MDDKAVHAVRILGIDPGLNFTGYGFVDYVPGVLRHVASGVIVTPKGELSERLGYIFSELGKLIELYSPMVSTIEKTFLNSNAQSSMLLSHARGAAMTAAAVHRLACREFSTREIKKSVTGYGAATKDQVQELVKFHLHIEEDLSSDQADALAAAICYANSSILLDRVPALSNKVGSSGTGTARRGSSSRRSRNEWTRLYEGKEK</sequence>
<evidence type="ECO:0000256" key="15">
    <source>
        <dbReference type="SAM" id="MobiDB-lite"/>
    </source>
</evidence>
<comment type="subcellular location">
    <subcellularLocation>
        <location evidence="13">Cytoplasm</location>
    </subcellularLocation>
</comment>
<evidence type="ECO:0000256" key="11">
    <source>
        <dbReference type="ARBA" id="ARBA00023204"/>
    </source>
</evidence>
<feature type="active site" evidence="13">
    <location>
        <position position="74"/>
    </location>
</feature>
<dbReference type="GO" id="GO:0005737">
    <property type="term" value="C:cytoplasm"/>
    <property type="evidence" value="ECO:0007669"/>
    <property type="project" value="UniProtKB-SubCell"/>
</dbReference>
<feature type="active site" evidence="13">
    <location>
        <position position="15"/>
    </location>
</feature>
<dbReference type="GO" id="GO:0006281">
    <property type="term" value="P:DNA repair"/>
    <property type="evidence" value="ECO:0007669"/>
    <property type="project" value="UniProtKB-UniRule"/>
</dbReference>
<dbReference type="GO" id="GO:0006310">
    <property type="term" value="P:DNA recombination"/>
    <property type="evidence" value="ECO:0007669"/>
    <property type="project" value="UniProtKB-UniRule"/>
</dbReference>
<feature type="compositionally biased region" description="Basic and acidic residues" evidence="15">
    <location>
        <begin position="191"/>
        <end position="204"/>
    </location>
</feature>
<evidence type="ECO:0000256" key="5">
    <source>
        <dbReference type="ARBA" id="ARBA00022759"/>
    </source>
</evidence>
<evidence type="ECO:0000256" key="8">
    <source>
        <dbReference type="ARBA" id="ARBA00022842"/>
    </source>
</evidence>
<evidence type="ECO:0000256" key="2">
    <source>
        <dbReference type="ARBA" id="ARBA00022490"/>
    </source>
</evidence>
<dbReference type="EMBL" id="WSRP01000029">
    <property type="protein sequence ID" value="MVX57378.1"/>
    <property type="molecule type" value="Genomic_DNA"/>
</dbReference>
<dbReference type="FunFam" id="3.30.420.10:FF:000002">
    <property type="entry name" value="Crossover junction endodeoxyribonuclease RuvC"/>
    <property type="match status" value="1"/>
</dbReference>
<dbReference type="InterPro" id="IPR020563">
    <property type="entry name" value="X-over_junc_endoDNase_Mg_BS"/>
</dbReference>
<comment type="subunit">
    <text evidence="13">Homodimer which binds Holliday junction (HJ) DNA. The HJ becomes 2-fold symmetrical on binding to RuvC with unstacked arms; it has a different conformation from HJ DNA in complex with RuvA. In the full resolvosome a probable DNA-RuvA(4)-RuvB(12)-RuvC(2) complex forms which resolves the HJ.</text>
</comment>
<evidence type="ECO:0000256" key="13">
    <source>
        <dbReference type="HAMAP-Rule" id="MF_00034"/>
    </source>
</evidence>
<dbReference type="GO" id="GO:0003677">
    <property type="term" value="F:DNA binding"/>
    <property type="evidence" value="ECO:0007669"/>
    <property type="project" value="UniProtKB-KW"/>
</dbReference>
<evidence type="ECO:0000256" key="7">
    <source>
        <dbReference type="ARBA" id="ARBA00022801"/>
    </source>
</evidence>
<name>A0A6L6YKZ3_9BURK</name>
<comment type="caution">
    <text evidence="16">The sequence shown here is derived from an EMBL/GenBank/DDBJ whole genome shotgun (WGS) entry which is preliminary data.</text>
</comment>
<gene>
    <name evidence="13 16" type="primary">ruvC</name>
    <name evidence="16" type="ORF">E5987_09235</name>
</gene>
<dbReference type="PANTHER" id="PTHR30194">
    <property type="entry name" value="CROSSOVER JUNCTION ENDODEOXYRIBONUCLEASE RUVC"/>
    <property type="match status" value="1"/>
</dbReference>
<feature type="binding site" evidence="13">
    <location>
        <position position="146"/>
    </location>
    <ligand>
        <name>Mg(2+)</name>
        <dbReference type="ChEBI" id="CHEBI:18420"/>
        <label>1</label>
    </ligand>
</feature>
<evidence type="ECO:0000256" key="6">
    <source>
        <dbReference type="ARBA" id="ARBA00022763"/>
    </source>
</evidence>